<keyword evidence="9" id="KW-1185">Reference proteome</keyword>
<dbReference type="InterPro" id="IPR005829">
    <property type="entry name" value="Sugar_transporter_CS"/>
</dbReference>
<evidence type="ECO:0000256" key="4">
    <source>
        <dbReference type="ARBA" id="ARBA00022989"/>
    </source>
</evidence>
<feature type="transmembrane region" description="Helical" evidence="6">
    <location>
        <begin position="146"/>
        <end position="166"/>
    </location>
</feature>
<dbReference type="InterPro" id="IPR005828">
    <property type="entry name" value="MFS_sugar_transport-like"/>
</dbReference>
<comment type="subcellular location">
    <subcellularLocation>
        <location evidence="1">Cell membrane</location>
        <topology evidence="1">Multi-pass membrane protein</topology>
    </subcellularLocation>
</comment>
<feature type="transmembrane region" description="Helical" evidence="6">
    <location>
        <begin position="60"/>
        <end position="79"/>
    </location>
</feature>
<feature type="transmembrane region" description="Helical" evidence="6">
    <location>
        <begin position="381"/>
        <end position="404"/>
    </location>
</feature>
<evidence type="ECO:0000256" key="2">
    <source>
        <dbReference type="ARBA" id="ARBA00022448"/>
    </source>
</evidence>
<dbReference type="SUPFAM" id="SSF103473">
    <property type="entry name" value="MFS general substrate transporter"/>
    <property type="match status" value="1"/>
</dbReference>
<feature type="transmembrane region" description="Helical" evidence="6">
    <location>
        <begin position="172"/>
        <end position="193"/>
    </location>
</feature>
<dbReference type="Gene3D" id="1.20.1250.20">
    <property type="entry name" value="MFS general substrate transporter like domains"/>
    <property type="match status" value="1"/>
</dbReference>
<accession>A0ABR6WQ12</accession>
<evidence type="ECO:0000256" key="5">
    <source>
        <dbReference type="ARBA" id="ARBA00023136"/>
    </source>
</evidence>
<proteinExistence type="predicted"/>
<evidence type="ECO:0000259" key="7">
    <source>
        <dbReference type="PROSITE" id="PS50850"/>
    </source>
</evidence>
<evidence type="ECO:0000256" key="3">
    <source>
        <dbReference type="ARBA" id="ARBA00022692"/>
    </source>
</evidence>
<dbReference type="InterPro" id="IPR020846">
    <property type="entry name" value="MFS_dom"/>
</dbReference>
<feature type="transmembrane region" description="Helical" evidence="6">
    <location>
        <begin position="323"/>
        <end position="340"/>
    </location>
</feature>
<evidence type="ECO:0000256" key="1">
    <source>
        <dbReference type="ARBA" id="ARBA00004651"/>
    </source>
</evidence>
<evidence type="ECO:0000313" key="8">
    <source>
        <dbReference type="EMBL" id="MBC3798416.1"/>
    </source>
</evidence>
<protein>
    <submittedName>
        <fullName evidence="8">MFS transporter</fullName>
    </submittedName>
</protein>
<name>A0ABR6WQ12_9FIRM</name>
<evidence type="ECO:0000256" key="6">
    <source>
        <dbReference type="SAM" id="Phobius"/>
    </source>
</evidence>
<gene>
    <name evidence="8" type="ORF">GH807_15390</name>
</gene>
<dbReference type="PANTHER" id="PTHR23508">
    <property type="entry name" value="CARBOXYLIC ACID TRANSPORTER PROTEIN HOMOLOG"/>
    <property type="match status" value="1"/>
</dbReference>
<keyword evidence="3 6" id="KW-0812">Transmembrane</keyword>
<dbReference type="RefSeq" id="WP_148605837.1">
    <property type="nucleotide sequence ID" value="NZ_RXYB01000026.1"/>
</dbReference>
<comment type="caution">
    <text evidence="8">The sequence shown here is derived from an EMBL/GenBank/DDBJ whole genome shotgun (WGS) entry which is preliminary data.</text>
</comment>
<feature type="transmembrane region" description="Helical" evidence="6">
    <location>
        <begin position="88"/>
        <end position="108"/>
    </location>
</feature>
<dbReference type="InterPro" id="IPR036259">
    <property type="entry name" value="MFS_trans_sf"/>
</dbReference>
<keyword evidence="4 6" id="KW-1133">Transmembrane helix</keyword>
<keyword evidence="5 6" id="KW-0472">Membrane</keyword>
<feature type="transmembrane region" description="Helical" evidence="6">
    <location>
        <begin position="253"/>
        <end position="272"/>
    </location>
</feature>
<sequence length="457" mass="49018">MNNFSISQVMDSLGVNKFTWKIFFLLGLAMVFDGYDYMIVSYTMPQIAAEWGLSAIAKGSLSSWSLIGLILGGAFAGIISDKIGRRKTLMFAIAMYSLMNIPICFSNSFEMFAIFRVLAGIGLGACIPVVTTAYSESTPTKKRAIFITFGMAWMIVGWVLAGLVAAAIVPVLGWRLCYLIGGIPLVYSILLYFKMPESAYWLANKGYREEAVKALQNIERIATGKSTNWDPKALIVPEPPKQSGPKALFSKKYIRITAGIWIMYFCGCFIVYGINAWLPSLMLEKGLTLTSAYGLAIAQNAAAIIANCSTGFVAEAVGRKKNLIISFGVAAISVIIMATVGGGFGAILAACIFLGFAVNYSITAVQPLMAEAYPTEFRNTGVSWCHAFGRIGGACAPIVAGVIIEMGLGYAVSFLFYIIPAVLGLLAAVFLVKKETKGKSLDELAVGNSDEIAVGNG</sequence>
<organism evidence="8 9">
    <name type="scientific">Acetobacterium tundrae</name>
    <dbReference type="NCBI Taxonomy" id="132932"/>
    <lineage>
        <taxon>Bacteria</taxon>
        <taxon>Bacillati</taxon>
        <taxon>Bacillota</taxon>
        <taxon>Clostridia</taxon>
        <taxon>Eubacteriales</taxon>
        <taxon>Eubacteriaceae</taxon>
        <taxon>Acetobacterium</taxon>
    </lineage>
</organism>
<keyword evidence="2" id="KW-0813">Transport</keyword>
<feature type="transmembrane region" description="Helical" evidence="6">
    <location>
        <begin position="410"/>
        <end position="432"/>
    </location>
</feature>
<feature type="domain" description="Major facilitator superfamily (MFS) profile" evidence="7">
    <location>
        <begin position="22"/>
        <end position="436"/>
    </location>
</feature>
<dbReference type="EMBL" id="WJBB01000028">
    <property type="protein sequence ID" value="MBC3798416.1"/>
    <property type="molecule type" value="Genomic_DNA"/>
</dbReference>
<dbReference type="PROSITE" id="PS50850">
    <property type="entry name" value="MFS"/>
    <property type="match status" value="1"/>
</dbReference>
<dbReference type="PANTHER" id="PTHR23508:SF10">
    <property type="entry name" value="CARBOXYLIC ACID TRANSPORTER PROTEIN HOMOLOG"/>
    <property type="match status" value="1"/>
</dbReference>
<reference evidence="8 9" key="1">
    <citation type="journal article" date="2020" name="mSystems">
        <title>Defining Genomic and Predicted Metabolic Features of the Acetobacterium Genus.</title>
        <authorList>
            <person name="Ross D.E."/>
            <person name="Marshall C.W."/>
            <person name="Gulliver D."/>
            <person name="May H.D."/>
            <person name="Norman R.S."/>
        </authorList>
    </citation>
    <scope>NUCLEOTIDE SEQUENCE [LARGE SCALE GENOMIC DNA]</scope>
    <source>
        <strain evidence="8 9">DSM 9173</strain>
    </source>
</reference>
<dbReference type="Pfam" id="PF00083">
    <property type="entry name" value="Sugar_tr"/>
    <property type="match status" value="1"/>
</dbReference>
<feature type="transmembrane region" description="Helical" evidence="6">
    <location>
        <begin position="346"/>
        <end position="369"/>
    </location>
</feature>
<dbReference type="Proteomes" id="UP000653358">
    <property type="component" value="Unassembled WGS sequence"/>
</dbReference>
<evidence type="ECO:0000313" key="9">
    <source>
        <dbReference type="Proteomes" id="UP000653358"/>
    </source>
</evidence>
<feature type="transmembrane region" description="Helical" evidence="6">
    <location>
        <begin position="20"/>
        <end position="40"/>
    </location>
</feature>
<feature type="transmembrane region" description="Helical" evidence="6">
    <location>
        <begin position="114"/>
        <end position="134"/>
    </location>
</feature>
<feature type="transmembrane region" description="Helical" evidence="6">
    <location>
        <begin position="292"/>
        <end position="314"/>
    </location>
</feature>
<dbReference type="PROSITE" id="PS00216">
    <property type="entry name" value="SUGAR_TRANSPORT_1"/>
    <property type="match status" value="2"/>
</dbReference>